<evidence type="ECO:0000313" key="2">
    <source>
        <dbReference type="Proteomes" id="UP001187192"/>
    </source>
</evidence>
<name>A0AA88E4X4_FICCA</name>
<protein>
    <submittedName>
        <fullName evidence="1">Uncharacterized protein</fullName>
    </submittedName>
</protein>
<dbReference type="EMBL" id="BTGU01000279">
    <property type="protein sequence ID" value="GMN66016.1"/>
    <property type="molecule type" value="Genomic_DNA"/>
</dbReference>
<dbReference type="Proteomes" id="UP001187192">
    <property type="component" value="Unassembled WGS sequence"/>
</dbReference>
<organism evidence="1 2">
    <name type="scientific">Ficus carica</name>
    <name type="common">Common fig</name>
    <dbReference type="NCBI Taxonomy" id="3494"/>
    <lineage>
        <taxon>Eukaryota</taxon>
        <taxon>Viridiplantae</taxon>
        <taxon>Streptophyta</taxon>
        <taxon>Embryophyta</taxon>
        <taxon>Tracheophyta</taxon>
        <taxon>Spermatophyta</taxon>
        <taxon>Magnoliopsida</taxon>
        <taxon>eudicotyledons</taxon>
        <taxon>Gunneridae</taxon>
        <taxon>Pentapetalae</taxon>
        <taxon>rosids</taxon>
        <taxon>fabids</taxon>
        <taxon>Rosales</taxon>
        <taxon>Moraceae</taxon>
        <taxon>Ficeae</taxon>
        <taxon>Ficus</taxon>
    </lineage>
</organism>
<keyword evidence="2" id="KW-1185">Reference proteome</keyword>
<gene>
    <name evidence="1" type="ORF">TIFTF001_035087</name>
</gene>
<dbReference type="AlphaFoldDB" id="A0AA88E4X4"/>
<comment type="caution">
    <text evidence="1">The sequence shown here is derived from an EMBL/GenBank/DDBJ whole genome shotgun (WGS) entry which is preliminary data.</text>
</comment>
<accession>A0AA88E4X4</accession>
<proteinExistence type="predicted"/>
<sequence>MLQQSLQQAVAEADKKRQLALLQQEEYNSYFVGTIFFYLSWESVFVVFGDRGKALVSSSPKVVFDHASFARRCVMGDRRPLKPHKLTGWGGSVFKENMCYMCLGILHPRAVTFGLRSGSGCGRRSMVGVGFWDKDKFRMGFLDRGQVSRHGLESGLGFQPRPRIRVGFQGRCHGRDQVSEPGLELATVFRIEVEIGISVRVGFGTRVDVEFREPGVRVRRRSVSGFGYHRLRTGIVLYYRGLWLWLGSRSSFKIRDSVNFLDWGQGQVLGPGLASGFGTTVKVECHDGVRVEFRGVEFGGIEFAGPVPEHGAACSGAAPRDAFHLKHVFSPYAIFLWPNQPKAPSPSINTDANHSTTSRDLVQVPIGPVMRARAKKFKDVLNGLIQEVWTQANSRRPIELSPRV</sequence>
<reference evidence="1" key="1">
    <citation type="submission" date="2023-07" db="EMBL/GenBank/DDBJ databases">
        <title>draft genome sequence of fig (Ficus carica).</title>
        <authorList>
            <person name="Takahashi T."/>
            <person name="Nishimura K."/>
        </authorList>
    </citation>
    <scope>NUCLEOTIDE SEQUENCE</scope>
</reference>
<evidence type="ECO:0000313" key="1">
    <source>
        <dbReference type="EMBL" id="GMN66016.1"/>
    </source>
</evidence>